<dbReference type="PANTHER" id="PTHR24198:SF165">
    <property type="entry name" value="ANKYRIN REPEAT-CONTAINING PROTEIN-RELATED"/>
    <property type="match status" value="1"/>
</dbReference>
<keyword evidence="5" id="KW-1185">Reference proteome</keyword>
<dbReference type="SUPFAM" id="SSF48403">
    <property type="entry name" value="Ankyrin repeat"/>
    <property type="match status" value="1"/>
</dbReference>
<dbReference type="AlphaFoldDB" id="A0AAD7UPJ7"/>
<accession>A0AAD7UPJ7</accession>
<dbReference type="PROSITE" id="PS50088">
    <property type="entry name" value="ANK_REPEAT"/>
    <property type="match status" value="3"/>
</dbReference>
<name>A0AAD7UPJ7_9STRA</name>
<feature type="repeat" description="ANK" evidence="3">
    <location>
        <begin position="220"/>
        <end position="252"/>
    </location>
</feature>
<dbReference type="PANTHER" id="PTHR24198">
    <property type="entry name" value="ANKYRIN REPEAT AND PROTEIN KINASE DOMAIN-CONTAINING PROTEIN"/>
    <property type="match status" value="1"/>
</dbReference>
<keyword evidence="1" id="KW-0677">Repeat</keyword>
<dbReference type="PROSITE" id="PS50297">
    <property type="entry name" value="ANK_REP_REGION"/>
    <property type="match status" value="2"/>
</dbReference>
<dbReference type="InterPro" id="IPR036770">
    <property type="entry name" value="Ankyrin_rpt-contain_sf"/>
</dbReference>
<evidence type="ECO:0000256" key="2">
    <source>
        <dbReference type="ARBA" id="ARBA00023043"/>
    </source>
</evidence>
<evidence type="ECO:0000313" key="5">
    <source>
        <dbReference type="Proteomes" id="UP001230188"/>
    </source>
</evidence>
<gene>
    <name evidence="4" type="ORF">CTAYLR_007190</name>
</gene>
<dbReference type="Pfam" id="PF00023">
    <property type="entry name" value="Ank"/>
    <property type="match status" value="1"/>
</dbReference>
<feature type="repeat" description="ANK" evidence="3">
    <location>
        <begin position="117"/>
        <end position="149"/>
    </location>
</feature>
<evidence type="ECO:0000313" key="4">
    <source>
        <dbReference type="EMBL" id="KAJ8612560.1"/>
    </source>
</evidence>
<keyword evidence="2 3" id="KW-0040">ANK repeat</keyword>
<evidence type="ECO:0000256" key="1">
    <source>
        <dbReference type="ARBA" id="ARBA00022737"/>
    </source>
</evidence>
<dbReference type="InterPro" id="IPR002110">
    <property type="entry name" value="Ankyrin_rpt"/>
</dbReference>
<proteinExistence type="predicted"/>
<organism evidence="4 5">
    <name type="scientific">Chrysophaeum taylorii</name>
    <dbReference type="NCBI Taxonomy" id="2483200"/>
    <lineage>
        <taxon>Eukaryota</taxon>
        <taxon>Sar</taxon>
        <taxon>Stramenopiles</taxon>
        <taxon>Ochrophyta</taxon>
        <taxon>Pelagophyceae</taxon>
        <taxon>Pelagomonadales</taxon>
        <taxon>Pelagomonadaceae</taxon>
        <taxon>Chrysophaeum</taxon>
    </lineage>
</organism>
<protein>
    <submittedName>
        <fullName evidence="4">Uncharacterized protein</fullName>
    </submittedName>
</protein>
<evidence type="ECO:0000256" key="3">
    <source>
        <dbReference type="PROSITE-ProRule" id="PRU00023"/>
    </source>
</evidence>
<reference evidence="4" key="1">
    <citation type="submission" date="2023-01" db="EMBL/GenBank/DDBJ databases">
        <title>Metagenome sequencing of chrysophaentin producing Chrysophaeum taylorii.</title>
        <authorList>
            <person name="Davison J."/>
            <person name="Bewley C."/>
        </authorList>
    </citation>
    <scope>NUCLEOTIDE SEQUENCE</scope>
    <source>
        <strain evidence="4">NIES-1699</strain>
    </source>
</reference>
<comment type="caution">
    <text evidence="4">The sequence shown here is derived from an EMBL/GenBank/DDBJ whole genome shotgun (WGS) entry which is preliminary data.</text>
</comment>
<feature type="repeat" description="ANK" evidence="3">
    <location>
        <begin position="187"/>
        <end position="219"/>
    </location>
</feature>
<dbReference type="EMBL" id="JAQMWT010000046">
    <property type="protein sequence ID" value="KAJ8612560.1"/>
    <property type="molecule type" value="Genomic_DNA"/>
</dbReference>
<dbReference type="Gene3D" id="1.25.40.20">
    <property type="entry name" value="Ankyrin repeat-containing domain"/>
    <property type="match status" value="1"/>
</dbReference>
<dbReference type="Proteomes" id="UP001230188">
    <property type="component" value="Unassembled WGS sequence"/>
</dbReference>
<sequence length="298" mass="32689">MELISEKRRKVREAVAAEILAEYKEKPEATKKDPVRKKRLFARQRRYFGCCYARSVHEAVVDGDGHSILRQITKAQERDEAKIRRLGGVERAENYSEDPEKGFVGGATVIANAYDVAGRTPLSLAIKAEREDLAALLLTLQANPNKGERCDAATGATPLATAIFADLPATALELTRYDCDVDVPNRSGMSPLMLACLVGDVDVAGMLLEHKADPDARDDAGWTPLTYAAYGGHLACVKLVLDAGADHRAKDRNGHTAKDWAFYMRVSARRPSSGTVINSHGTCEAYLETYRPKLVGDW</sequence>
<dbReference type="Pfam" id="PF12796">
    <property type="entry name" value="Ank_2"/>
    <property type="match status" value="1"/>
</dbReference>
<dbReference type="SMART" id="SM00248">
    <property type="entry name" value="ANK"/>
    <property type="match status" value="4"/>
</dbReference>